<evidence type="ECO:0000259" key="8">
    <source>
        <dbReference type="SMART" id="SM00852"/>
    </source>
</evidence>
<sequence length="510" mass="53405">MSPDVKTLAQIAAELQGYDPQALSADDVLAFLSRLVTPVQEAVELPLFEALGRVLAADVVSPFDVPPHDNSAMDGYAFAGNELAPTLPTSCGSLPPEGAELAWGGPARRSLAPGEAFELKVVGTALAGKAWQGSVKAGQCVKIMTGAIMPQGLDTVVPQEFVALQGDLITIPAKLLKPGDNRRLRGEDLAQGKPALLKGELLTPARLGLAASLGLKTLKTWRPLRVAYFSTGDEILSLGEAPREGAVYDSNRYTVFGMLSRLGCQVIDMGVVRDDPALLETAFTSAAMQADAIITSGGVSVGEADFTKTMMKKLGDVAFWRIAMRPGRPMAVGRLLPAKLQAKSAPGLHISRAASYENNSNHEDSGAVRFAAGPPQGETAPSGGSEPHEVGSVGAILFGLPGNPVAVMVTFLAFVRPALLQMMGASATTQPLLKARSLEAIRKKPGRTEYQRGWVSTAPDGSLQVRTTGNQGSGVLRSMAEANGLMVLHHAQGNIAVGGEVDVLMFDGAI</sequence>
<keyword evidence="6" id="KW-0808">Transferase</keyword>
<dbReference type="SUPFAM" id="SSF63882">
    <property type="entry name" value="MoeA N-terminal region -like"/>
    <property type="match status" value="1"/>
</dbReference>
<name>A0ABW1TTI2_9BURK</name>
<dbReference type="SUPFAM" id="SSF63867">
    <property type="entry name" value="MoeA C-terminal domain-like"/>
    <property type="match status" value="1"/>
</dbReference>
<evidence type="ECO:0000256" key="4">
    <source>
        <dbReference type="ARBA" id="ARBA00023150"/>
    </source>
</evidence>
<evidence type="ECO:0000256" key="6">
    <source>
        <dbReference type="RuleBase" id="RU365090"/>
    </source>
</evidence>
<comment type="pathway">
    <text evidence="2 6">Cofactor biosynthesis; molybdopterin biosynthesis.</text>
</comment>
<organism evidence="9 10">
    <name type="scientific">Polaromonas aquatica</name>
    <dbReference type="NCBI Taxonomy" id="332657"/>
    <lineage>
        <taxon>Bacteria</taxon>
        <taxon>Pseudomonadati</taxon>
        <taxon>Pseudomonadota</taxon>
        <taxon>Betaproteobacteria</taxon>
        <taxon>Burkholderiales</taxon>
        <taxon>Comamonadaceae</taxon>
        <taxon>Polaromonas</taxon>
    </lineage>
</organism>
<dbReference type="InterPro" id="IPR001453">
    <property type="entry name" value="MoaB/Mog_dom"/>
</dbReference>
<dbReference type="RefSeq" id="WP_371437747.1">
    <property type="nucleotide sequence ID" value="NZ_JBHSRS010000013.1"/>
</dbReference>
<dbReference type="Pfam" id="PF03453">
    <property type="entry name" value="MoeA_N"/>
    <property type="match status" value="1"/>
</dbReference>
<evidence type="ECO:0000256" key="2">
    <source>
        <dbReference type="ARBA" id="ARBA00005046"/>
    </source>
</evidence>
<dbReference type="CDD" id="cd00887">
    <property type="entry name" value="MoeA"/>
    <property type="match status" value="1"/>
</dbReference>
<comment type="function">
    <text evidence="1 6">Catalyzes the insertion of molybdate into adenylated molybdopterin with the concomitant release of AMP.</text>
</comment>
<dbReference type="Proteomes" id="UP001596270">
    <property type="component" value="Unassembled WGS sequence"/>
</dbReference>
<feature type="region of interest" description="Disordered" evidence="7">
    <location>
        <begin position="358"/>
        <end position="388"/>
    </location>
</feature>
<dbReference type="EMBL" id="JBHSRS010000013">
    <property type="protein sequence ID" value="MFC6280615.1"/>
    <property type="molecule type" value="Genomic_DNA"/>
</dbReference>
<dbReference type="InterPro" id="IPR036688">
    <property type="entry name" value="MoeA_C_domain_IV_sf"/>
</dbReference>
<dbReference type="Gene3D" id="3.40.980.10">
    <property type="entry name" value="MoaB/Mog-like domain"/>
    <property type="match status" value="1"/>
</dbReference>
<keyword evidence="6" id="KW-0479">Metal-binding</keyword>
<dbReference type="EC" id="2.10.1.1" evidence="6"/>
<evidence type="ECO:0000256" key="1">
    <source>
        <dbReference type="ARBA" id="ARBA00002901"/>
    </source>
</evidence>
<dbReference type="InterPro" id="IPR036425">
    <property type="entry name" value="MoaB/Mog-like_dom_sf"/>
</dbReference>
<keyword evidence="6" id="KW-0460">Magnesium</keyword>
<comment type="similarity">
    <text evidence="3 6">Belongs to the MoeA family.</text>
</comment>
<comment type="caution">
    <text evidence="9">The sequence shown here is derived from an EMBL/GenBank/DDBJ whole genome shotgun (WGS) entry which is preliminary data.</text>
</comment>
<evidence type="ECO:0000256" key="3">
    <source>
        <dbReference type="ARBA" id="ARBA00010763"/>
    </source>
</evidence>
<evidence type="ECO:0000313" key="9">
    <source>
        <dbReference type="EMBL" id="MFC6280615.1"/>
    </source>
</evidence>
<evidence type="ECO:0000256" key="7">
    <source>
        <dbReference type="SAM" id="MobiDB-lite"/>
    </source>
</evidence>
<keyword evidence="10" id="KW-1185">Reference proteome</keyword>
<feature type="domain" description="MoaB/Mog" evidence="8">
    <location>
        <begin position="227"/>
        <end position="421"/>
    </location>
</feature>
<dbReference type="SUPFAM" id="SSF53218">
    <property type="entry name" value="Molybdenum cofactor biosynthesis proteins"/>
    <property type="match status" value="1"/>
</dbReference>
<dbReference type="Pfam" id="PF03454">
    <property type="entry name" value="MoeA_C"/>
    <property type="match status" value="1"/>
</dbReference>
<comment type="cofactor">
    <cofactor evidence="6">
        <name>Mg(2+)</name>
        <dbReference type="ChEBI" id="CHEBI:18420"/>
    </cofactor>
</comment>
<comment type="catalytic activity">
    <reaction evidence="5">
        <text>adenylyl-molybdopterin + molybdate = Mo-molybdopterin + AMP + H(+)</text>
        <dbReference type="Rhea" id="RHEA:35047"/>
        <dbReference type="ChEBI" id="CHEBI:15378"/>
        <dbReference type="ChEBI" id="CHEBI:36264"/>
        <dbReference type="ChEBI" id="CHEBI:62727"/>
        <dbReference type="ChEBI" id="CHEBI:71302"/>
        <dbReference type="ChEBI" id="CHEBI:456215"/>
        <dbReference type="EC" id="2.10.1.1"/>
    </reaction>
</comment>
<evidence type="ECO:0000313" key="10">
    <source>
        <dbReference type="Proteomes" id="UP001596270"/>
    </source>
</evidence>
<protein>
    <recommendedName>
        <fullName evidence="6">Molybdopterin molybdenumtransferase</fullName>
        <ecNumber evidence="6">2.10.1.1</ecNumber>
    </recommendedName>
</protein>
<reference evidence="10" key="1">
    <citation type="journal article" date="2019" name="Int. J. Syst. Evol. Microbiol.">
        <title>The Global Catalogue of Microorganisms (GCM) 10K type strain sequencing project: providing services to taxonomists for standard genome sequencing and annotation.</title>
        <authorList>
            <consortium name="The Broad Institute Genomics Platform"/>
            <consortium name="The Broad Institute Genome Sequencing Center for Infectious Disease"/>
            <person name="Wu L."/>
            <person name="Ma J."/>
        </authorList>
    </citation>
    <scope>NUCLEOTIDE SEQUENCE [LARGE SCALE GENOMIC DNA]</scope>
    <source>
        <strain evidence="10">CCUG 39402</strain>
    </source>
</reference>
<evidence type="ECO:0000256" key="5">
    <source>
        <dbReference type="ARBA" id="ARBA00047317"/>
    </source>
</evidence>
<accession>A0ABW1TTI2</accession>
<keyword evidence="4 6" id="KW-0501">Molybdenum cofactor biosynthesis</keyword>
<dbReference type="InterPro" id="IPR036135">
    <property type="entry name" value="MoeA_linker/N_sf"/>
</dbReference>
<gene>
    <name evidence="9" type="ORF">ACFQND_05150</name>
</gene>
<dbReference type="Gene3D" id="2.170.190.11">
    <property type="entry name" value="Molybdopterin biosynthesis moea protein, domain 3"/>
    <property type="match status" value="1"/>
</dbReference>
<dbReference type="Gene3D" id="3.90.105.10">
    <property type="entry name" value="Molybdopterin biosynthesis moea protein, domain 2"/>
    <property type="match status" value="1"/>
</dbReference>
<proteinExistence type="inferred from homology"/>
<dbReference type="InterPro" id="IPR005110">
    <property type="entry name" value="MoeA_linker/N"/>
</dbReference>
<dbReference type="Pfam" id="PF00994">
    <property type="entry name" value="MoCF_biosynth"/>
    <property type="match status" value="1"/>
</dbReference>
<dbReference type="PANTHER" id="PTHR10192:SF5">
    <property type="entry name" value="GEPHYRIN"/>
    <property type="match status" value="1"/>
</dbReference>
<dbReference type="PANTHER" id="PTHR10192">
    <property type="entry name" value="MOLYBDOPTERIN BIOSYNTHESIS PROTEIN"/>
    <property type="match status" value="1"/>
</dbReference>
<dbReference type="InterPro" id="IPR038987">
    <property type="entry name" value="MoeA-like"/>
</dbReference>
<dbReference type="InterPro" id="IPR005111">
    <property type="entry name" value="MoeA_C_domain_IV"/>
</dbReference>
<dbReference type="Gene3D" id="2.40.340.10">
    <property type="entry name" value="MoeA, C-terminal, domain IV"/>
    <property type="match status" value="1"/>
</dbReference>
<dbReference type="SMART" id="SM00852">
    <property type="entry name" value="MoCF_biosynth"/>
    <property type="match status" value="1"/>
</dbReference>
<keyword evidence="6" id="KW-0500">Molybdenum</keyword>